<dbReference type="PANTHER" id="PTHR34415">
    <property type="entry name" value="INTEGRASE CATALYTIC DOMAIN-CONTAINING PROTEIN"/>
    <property type="match status" value="1"/>
</dbReference>
<evidence type="ECO:0000313" key="4">
    <source>
        <dbReference type="Proteomes" id="UP000770661"/>
    </source>
</evidence>
<feature type="region of interest" description="Disordered" evidence="1">
    <location>
        <begin position="1"/>
        <end position="36"/>
    </location>
</feature>
<evidence type="ECO:0000256" key="1">
    <source>
        <dbReference type="SAM" id="MobiDB-lite"/>
    </source>
</evidence>
<dbReference type="AlphaFoldDB" id="A0A8J4Y830"/>
<dbReference type="InterPro" id="IPR057191">
    <property type="entry name" value="DUF7869"/>
</dbReference>
<protein>
    <recommendedName>
        <fullName evidence="2">DUF7869 domain-containing protein</fullName>
    </recommendedName>
</protein>
<keyword evidence="4" id="KW-1185">Reference proteome</keyword>
<feature type="domain" description="DUF7869" evidence="2">
    <location>
        <begin position="84"/>
        <end position="201"/>
    </location>
</feature>
<gene>
    <name evidence="3" type="ORF">GWK47_006039</name>
</gene>
<dbReference type="Pfam" id="PF25273">
    <property type="entry name" value="DUF7869"/>
    <property type="match status" value="1"/>
</dbReference>
<accession>A0A8J4Y830</accession>
<evidence type="ECO:0000313" key="3">
    <source>
        <dbReference type="EMBL" id="KAG0722412.1"/>
    </source>
</evidence>
<comment type="caution">
    <text evidence="3">The sequence shown here is derived from an EMBL/GenBank/DDBJ whole genome shotgun (WGS) entry which is preliminary data.</text>
</comment>
<sequence length="334" mass="38876">MALSNATTEQEKADQQAKLDDHQREAKKAQDYMKRLQDDNDPKTRAVCIDLQQILPTPKLHTSAAYYRRTLWTYNFCIHNLKTSESTMFVWNETVAKRGSIEVASCLKKWLELESAKGDFGRLVVISDNCAGQNKNINLVLMYLRELHSKCLFEVNHVYLVPGHSYMACDRAFSNIERKITNQGVIYTPDDYIDAIKNAVAAGFPVIKMTQDDFFSFGTLSNYLLKPDYEADSENITEVRLQKGRAAWSRKVFDLSAPLLPKHYSRPLALKKEKVRDLQYLLDLMPVNKQTFYKQHNRRTHSWPNQRRPTDEDPNDLDELLEYEEKAWKVRWEG</sequence>
<proteinExistence type="predicted"/>
<dbReference type="EMBL" id="JACEEZ010009559">
    <property type="protein sequence ID" value="KAG0722412.1"/>
    <property type="molecule type" value="Genomic_DNA"/>
</dbReference>
<dbReference type="PANTHER" id="PTHR34415:SF1">
    <property type="entry name" value="INTEGRASE CATALYTIC DOMAIN-CONTAINING PROTEIN"/>
    <property type="match status" value="1"/>
</dbReference>
<organism evidence="3 4">
    <name type="scientific">Chionoecetes opilio</name>
    <name type="common">Atlantic snow crab</name>
    <name type="synonym">Cancer opilio</name>
    <dbReference type="NCBI Taxonomy" id="41210"/>
    <lineage>
        <taxon>Eukaryota</taxon>
        <taxon>Metazoa</taxon>
        <taxon>Ecdysozoa</taxon>
        <taxon>Arthropoda</taxon>
        <taxon>Crustacea</taxon>
        <taxon>Multicrustacea</taxon>
        <taxon>Malacostraca</taxon>
        <taxon>Eumalacostraca</taxon>
        <taxon>Eucarida</taxon>
        <taxon>Decapoda</taxon>
        <taxon>Pleocyemata</taxon>
        <taxon>Brachyura</taxon>
        <taxon>Eubrachyura</taxon>
        <taxon>Majoidea</taxon>
        <taxon>Majidae</taxon>
        <taxon>Chionoecetes</taxon>
    </lineage>
</organism>
<evidence type="ECO:0000259" key="2">
    <source>
        <dbReference type="Pfam" id="PF25273"/>
    </source>
</evidence>
<dbReference type="Proteomes" id="UP000770661">
    <property type="component" value="Unassembled WGS sequence"/>
</dbReference>
<feature type="compositionally biased region" description="Basic and acidic residues" evidence="1">
    <location>
        <begin position="9"/>
        <end position="36"/>
    </location>
</feature>
<reference evidence="3" key="1">
    <citation type="submission" date="2020-07" db="EMBL/GenBank/DDBJ databases">
        <title>The High-quality genome of the commercially important snow crab, Chionoecetes opilio.</title>
        <authorList>
            <person name="Jeong J.-H."/>
            <person name="Ryu S."/>
        </authorList>
    </citation>
    <scope>NUCLEOTIDE SEQUENCE</scope>
    <source>
        <strain evidence="3">MADBK_172401_WGS</strain>
        <tissue evidence="3">Digestive gland</tissue>
    </source>
</reference>
<name>A0A8J4Y830_CHIOP</name>
<dbReference type="OrthoDB" id="6771654at2759"/>
<feature type="region of interest" description="Disordered" evidence="1">
    <location>
        <begin position="295"/>
        <end position="316"/>
    </location>
</feature>